<dbReference type="Pfam" id="PF25583">
    <property type="entry name" value="WCX"/>
    <property type="match status" value="1"/>
</dbReference>
<name>A0A6G9AZW8_9BACT</name>
<dbReference type="Pfam" id="PF13280">
    <property type="entry name" value="WYL"/>
    <property type="match status" value="1"/>
</dbReference>
<accession>A0A6G9AZW8</accession>
<organism evidence="3 4">
    <name type="scientific">Spirosoma aureum</name>
    <dbReference type="NCBI Taxonomy" id="2692134"/>
    <lineage>
        <taxon>Bacteria</taxon>
        <taxon>Pseudomonadati</taxon>
        <taxon>Bacteroidota</taxon>
        <taxon>Cytophagia</taxon>
        <taxon>Cytophagales</taxon>
        <taxon>Cytophagaceae</taxon>
        <taxon>Spirosoma</taxon>
    </lineage>
</organism>
<evidence type="ECO:0000259" key="1">
    <source>
        <dbReference type="Pfam" id="PF13280"/>
    </source>
</evidence>
<feature type="domain" description="WCX" evidence="2">
    <location>
        <begin position="262"/>
        <end position="330"/>
    </location>
</feature>
<gene>
    <name evidence="3" type="ORF">G8759_17405</name>
</gene>
<dbReference type="InterPro" id="IPR051534">
    <property type="entry name" value="CBASS_pafABC_assoc_protein"/>
</dbReference>
<dbReference type="EMBL" id="CP050063">
    <property type="protein sequence ID" value="QIP17855.1"/>
    <property type="molecule type" value="Genomic_DNA"/>
</dbReference>
<protein>
    <submittedName>
        <fullName evidence="3">WYL domain-containing protein</fullName>
    </submittedName>
</protein>
<dbReference type="KEGG" id="spib:G8759_17405"/>
<dbReference type="InterPro" id="IPR026881">
    <property type="entry name" value="WYL_dom"/>
</dbReference>
<dbReference type="PANTHER" id="PTHR34580:SF9">
    <property type="entry name" value="SLL5097 PROTEIN"/>
    <property type="match status" value="1"/>
</dbReference>
<sequence length="352" mass="40894">MPANRNALVRYKTLDACLRNRQRRWTLDDLIETVSEALYEYEGIDKGISRRTVQADLQLMRSDKLGYFAPIVIIDKKYYTYEDPTYSITNIPLSDGDLSRMNEAVEVLKQFKGFSHFKALNEVVQKLEDHVYSTAKKSAPVIDFEKNDYLKGLHWLDDLYQAVIQKRTLLLQYQSFSARSPQTFLFHVWWLKEYKNRWFAVGIRDGKGYIMNLALDRMLSVTIAPDIDYVPNYGIDPDVHYTDVIGVSVSENMRPSKVLLFVNRLHAPYVETKPLHHSQQVVERTADGIVIQLIVQHNFELEKEILGFGEGMRVLQPERLRRVIRQRLQAGLDGYNPETIDRPISPDETSSF</sequence>
<proteinExistence type="predicted"/>
<evidence type="ECO:0000259" key="2">
    <source>
        <dbReference type="Pfam" id="PF25583"/>
    </source>
</evidence>
<evidence type="ECO:0000313" key="4">
    <source>
        <dbReference type="Proteomes" id="UP000501802"/>
    </source>
</evidence>
<reference evidence="3 4" key="1">
    <citation type="submission" date="2020-03" db="EMBL/GenBank/DDBJ databases">
        <authorList>
            <person name="Kim M.K."/>
        </authorList>
    </citation>
    <scope>NUCLEOTIDE SEQUENCE [LARGE SCALE GENOMIC DNA]</scope>
    <source>
        <strain evidence="3 4">BT328</strain>
    </source>
</reference>
<evidence type="ECO:0000313" key="3">
    <source>
        <dbReference type="EMBL" id="QIP17855.1"/>
    </source>
</evidence>
<dbReference type="Proteomes" id="UP000501802">
    <property type="component" value="Chromosome"/>
</dbReference>
<dbReference type="InterPro" id="IPR057727">
    <property type="entry name" value="WCX_dom"/>
</dbReference>
<dbReference type="PANTHER" id="PTHR34580">
    <property type="match status" value="1"/>
</dbReference>
<feature type="domain" description="WYL" evidence="1">
    <location>
        <begin position="156"/>
        <end position="223"/>
    </location>
</feature>
<keyword evidence="4" id="KW-1185">Reference proteome</keyword>
<dbReference type="AlphaFoldDB" id="A0A6G9AZW8"/>